<dbReference type="InterPro" id="IPR002471">
    <property type="entry name" value="Pept_S9_AS"/>
</dbReference>
<dbReference type="EMBL" id="JACHMN010000002">
    <property type="protein sequence ID" value="MBB5868631.1"/>
    <property type="molecule type" value="Genomic_DNA"/>
</dbReference>
<dbReference type="RefSeq" id="WP_184834706.1">
    <property type="nucleotide sequence ID" value="NZ_JACHMN010000002.1"/>
</dbReference>
<evidence type="ECO:0000259" key="8">
    <source>
        <dbReference type="Pfam" id="PF02897"/>
    </source>
</evidence>
<dbReference type="Pfam" id="PF00326">
    <property type="entry name" value="Peptidase_S9"/>
    <property type="match status" value="1"/>
</dbReference>
<evidence type="ECO:0000313" key="10">
    <source>
        <dbReference type="Proteomes" id="UP000587527"/>
    </source>
</evidence>
<sequence length="692" mass="76153">MTAYPDAPRLDIVDMIHGQPVADPYRWLEDAASPQAKEWSAAQDELLTAHRRSWSSRTPFRDSVARLLTAGTVSSPTRVAGQLFYSRRDAGQEHASFWVIRADSTRRLLIDPMAIDPTGHTVLDFATPSPDGRYVAYGISANGSEESVIHVLDVESGALVEAPIDRAWFTNLAWVPGEEAFYYVRHLPRDSMPDGTGYLYRRVYLHRLGDHPDTDRLVAGEDAGPGRYFTVGISTDRRWLTVTDKQGTDPRNNIHVADLDAVDPELELVQKEADDAFTHVEIHDGRAYVLTNRSAPRWRLCVTTPDRLGYADWRDLIAEDPDAVLADYAILDAPELPRKLLLVARTRHAVSELTVHDLGTGELLETIALPGVGTVGQLRTGPGQHSEAWFTYTDFATRPTVYRFDGRDRSVDVWARPPGAPVPDGITAKQVTYTSGDGTPVRMFLITNRDTPPGPHPTVLYGYGGFNVGWSPHFSSEIAAWVAAGGVWAVANLRGGGEEGEQWHRAGMLANKQNVFDDFRAAAQWLADQGITTPDRLCVAGGSNGGLLVGAAVTQFPELFNAAICGAPLLDMIRYEKFGLGMTWSGEYGTVSDAEQFGWLLAYSPYHRVVEETEYPHVLFTVFDGDSRVDPLHARKMAAALQHATSSRRPVLIRREADVGHAERAVTNSIELVADELGFAANATGLDLDEED</sequence>
<dbReference type="InterPro" id="IPR023302">
    <property type="entry name" value="Pept_S9A_N"/>
</dbReference>
<accession>A0A841BP75</accession>
<reference evidence="9 10" key="1">
    <citation type="submission" date="2020-08" db="EMBL/GenBank/DDBJ databases">
        <title>Sequencing the genomes of 1000 actinobacteria strains.</title>
        <authorList>
            <person name="Klenk H.-P."/>
        </authorList>
    </citation>
    <scope>NUCLEOTIDE SEQUENCE [LARGE SCALE GENOMIC DNA]</scope>
    <source>
        <strain evidence="9 10">DSM 45362</strain>
    </source>
</reference>
<protein>
    <recommendedName>
        <fullName evidence="3">prolyl oligopeptidase</fullName>
        <ecNumber evidence="3">3.4.21.26</ecNumber>
    </recommendedName>
</protein>
<organism evidence="9 10">
    <name type="scientific">Allocatelliglobosispora scoriae</name>
    <dbReference type="NCBI Taxonomy" id="643052"/>
    <lineage>
        <taxon>Bacteria</taxon>
        <taxon>Bacillati</taxon>
        <taxon>Actinomycetota</taxon>
        <taxon>Actinomycetes</taxon>
        <taxon>Micromonosporales</taxon>
        <taxon>Micromonosporaceae</taxon>
        <taxon>Allocatelliglobosispora</taxon>
    </lineage>
</organism>
<dbReference type="PANTHER" id="PTHR42881">
    <property type="entry name" value="PROLYL ENDOPEPTIDASE"/>
    <property type="match status" value="1"/>
</dbReference>
<evidence type="ECO:0000259" key="7">
    <source>
        <dbReference type="Pfam" id="PF00326"/>
    </source>
</evidence>
<dbReference type="InterPro" id="IPR001375">
    <property type="entry name" value="Peptidase_S9_cat"/>
</dbReference>
<keyword evidence="6" id="KW-0720">Serine protease</keyword>
<dbReference type="InterPro" id="IPR002470">
    <property type="entry name" value="Peptidase_S9A"/>
</dbReference>
<dbReference type="EC" id="3.4.21.26" evidence="3"/>
<evidence type="ECO:0000256" key="2">
    <source>
        <dbReference type="ARBA" id="ARBA00005228"/>
    </source>
</evidence>
<dbReference type="PANTHER" id="PTHR42881:SF2">
    <property type="entry name" value="PROLYL ENDOPEPTIDASE"/>
    <property type="match status" value="1"/>
</dbReference>
<comment type="similarity">
    <text evidence="2">Belongs to the peptidase S9A family.</text>
</comment>
<dbReference type="SUPFAM" id="SSF50993">
    <property type="entry name" value="Peptidase/esterase 'gauge' domain"/>
    <property type="match status" value="1"/>
</dbReference>
<dbReference type="AlphaFoldDB" id="A0A841BP75"/>
<dbReference type="Gene3D" id="2.130.10.120">
    <property type="entry name" value="Prolyl oligopeptidase, N-terminal domain"/>
    <property type="match status" value="1"/>
</dbReference>
<dbReference type="PRINTS" id="PR00862">
    <property type="entry name" value="PROLIGOPTASE"/>
</dbReference>
<dbReference type="GO" id="GO:0070012">
    <property type="term" value="F:oligopeptidase activity"/>
    <property type="evidence" value="ECO:0007669"/>
    <property type="project" value="TreeGrafter"/>
</dbReference>
<evidence type="ECO:0000256" key="5">
    <source>
        <dbReference type="ARBA" id="ARBA00022801"/>
    </source>
</evidence>
<dbReference type="GO" id="GO:0005829">
    <property type="term" value="C:cytosol"/>
    <property type="evidence" value="ECO:0007669"/>
    <property type="project" value="TreeGrafter"/>
</dbReference>
<dbReference type="InterPro" id="IPR029058">
    <property type="entry name" value="AB_hydrolase_fold"/>
</dbReference>
<dbReference type="PROSITE" id="PS00708">
    <property type="entry name" value="PRO_ENDOPEP_SER"/>
    <property type="match status" value="1"/>
</dbReference>
<name>A0A841BP75_9ACTN</name>
<comment type="catalytic activity">
    <reaction evidence="1">
        <text>Hydrolysis of Pro-|-Xaa &gt;&gt; Ala-|-Xaa in oligopeptides.</text>
        <dbReference type="EC" id="3.4.21.26"/>
    </reaction>
</comment>
<feature type="domain" description="Peptidase S9 prolyl oligopeptidase catalytic" evidence="7">
    <location>
        <begin position="472"/>
        <end position="685"/>
    </location>
</feature>
<dbReference type="Proteomes" id="UP000587527">
    <property type="component" value="Unassembled WGS sequence"/>
</dbReference>
<dbReference type="InterPro" id="IPR051167">
    <property type="entry name" value="Prolyl_oligopep/macrocyclase"/>
</dbReference>
<dbReference type="GO" id="GO:0006508">
    <property type="term" value="P:proteolysis"/>
    <property type="evidence" value="ECO:0007669"/>
    <property type="project" value="UniProtKB-KW"/>
</dbReference>
<dbReference type="GO" id="GO:0004252">
    <property type="term" value="F:serine-type endopeptidase activity"/>
    <property type="evidence" value="ECO:0007669"/>
    <property type="project" value="UniProtKB-EC"/>
</dbReference>
<keyword evidence="5 9" id="KW-0378">Hydrolase</keyword>
<dbReference type="Pfam" id="PF02897">
    <property type="entry name" value="Peptidase_S9_N"/>
    <property type="match status" value="1"/>
</dbReference>
<keyword evidence="4" id="KW-0645">Protease</keyword>
<feature type="domain" description="Peptidase S9A N-terminal" evidence="8">
    <location>
        <begin position="8"/>
        <end position="414"/>
    </location>
</feature>
<keyword evidence="10" id="KW-1185">Reference proteome</keyword>
<gene>
    <name evidence="9" type="ORF">F4553_002010</name>
</gene>
<dbReference type="Gene3D" id="3.40.50.1820">
    <property type="entry name" value="alpha/beta hydrolase"/>
    <property type="match status" value="1"/>
</dbReference>
<dbReference type="SUPFAM" id="SSF53474">
    <property type="entry name" value="alpha/beta-Hydrolases"/>
    <property type="match status" value="1"/>
</dbReference>
<comment type="caution">
    <text evidence="9">The sequence shown here is derived from an EMBL/GenBank/DDBJ whole genome shotgun (WGS) entry which is preliminary data.</text>
</comment>
<evidence type="ECO:0000256" key="6">
    <source>
        <dbReference type="ARBA" id="ARBA00022825"/>
    </source>
</evidence>
<evidence type="ECO:0000256" key="3">
    <source>
        <dbReference type="ARBA" id="ARBA00011897"/>
    </source>
</evidence>
<evidence type="ECO:0000256" key="4">
    <source>
        <dbReference type="ARBA" id="ARBA00022670"/>
    </source>
</evidence>
<evidence type="ECO:0000256" key="1">
    <source>
        <dbReference type="ARBA" id="ARBA00001070"/>
    </source>
</evidence>
<evidence type="ECO:0000313" key="9">
    <source>
        <dbReference type="EMBL" id="MBB5868631.1"/>
    </source>
</evidence>
<proteinExistence type="inferred from homology"/>